<keyword evidence="1" id="KW-0325">Glycoprotein</keyword>
<organism evidence="3 4">
    <name type="scientific">Haemaphysalis longicornis</name>
    <name type="common">Bush tick</name>
    <dbReference type="NCBI Taxonomy" id="44386"/>
    <lineage>
        <taxon>Eukaryota</taxon>
        <taxon>Metazoa</taxon>
        <taxon>Ecdysozoa</taxon>
        <taxon>Arthropoda</taxon>
        <taxon>Chelicerata</taxon>
        <taxon>Arachnida</taxon>
        <taxon>Acari</taxon>
        <taxon>Parasitiformes</taxon>
        <taxon>Ixodida</taxon>
        <taxon>Ixodoidea</taxon>
        <taxon>Ixodidae</taxon>
        <taxon>Haemaphysalinae</taxon>
        <taxon>Haemaphysalis</taxon>
    </lineage>
</organism>
<keyword evidence="4" id="KW-1185">Reference proteome</keyword>
<feature type="domain" description="Carboxylesterase type B" evidence="2">
    <location>
        <begin position="67"/>
        <end position="186"/>
    </location>
</feature>
<reference evidence="3 4" key="1">
    <citation type="journal article" date="2020" name="Cell">
        <title>Large-Scale Comparative Analyses of Tick Genomes Elucidate Their Genetic Diversity and Vector Capacities.</title>
        <authorList>
            <consortium name="Tick Genome and Microbiome Consortium (TIGMIC)"/>
            <person name="Jia N."/>
            <person name="Wang J."/>
            <person name="Shi W."/>
            <person name="Du L."/>
            <person name="Sun Y."/>
            <person name="Zhan W."/>
            <person name="Jiang J.F."/>
            <person name="Wang Q."/>
            <person name="Zhang B."/>
            <person name="Ji P."/>
            <person name="Bell-Sakyi L."/>
            <person name="Cui X.M."/>
            <person name="Yuan T.T."/>
            <person name="Jiang B.G."/>
            <person name="Yang W.F."/>
            <person name="Lam T.T."/>
            <person name="Chang Q.C."/>
            <person name="Ding S.J."/>
            <person name="Wang X.J."/>
            <person name="Zhu J.G."/>
            <person name="Ruan X.D."/>
            <person name="Zhao L."/>
            <person name="Wei J.T."/>
            <person name="Ye R.Z."/>
            <person name="Que T.C."/>
            <person name="Du C.H."/>
            <person name="Zhou Y.H."/>
            <person name="Cheng J.X."/>
            <person name="Dai P.F."/>
            <person name="Guo W.B."/>
            <person name="Han X.H."/>
            <person name="Huang E.J."/>
            <person name="Li L.F."/>
            <person name="Wei W."/>
            <person name="Gao Y.C."/>
            <person name="Liu J.Z."/>
            <person name="Shao H.Z."/>
            <person name="Wang X."/>
            <person name="Wang C.C."/>
            <person name="Yang T.C."/>
            <person name="Huo Q.B."/>
            <person name="Li W."/>
            <person name="Chen H.Y."/>
            <person name="Chen S.E."/>
            <person name="Zhou L.G."/>
            <person name="Ni X.B."/>
            <person name="Tian J.H."/>
            <person name="Sheng Y."/>
            <person name="Liu T."/>
            <person name="Pan Y.S."/>
            <person name="Xia L.Y."/>
            <person name="Li J."/>
            <person name="Zhao F."/>
            <person name="Cao W.C."/>
        </authorList>
    </citation>
    <scope>NUCLEOTIDE SEQUENCE [LARGE SCALE GENOMIC DNA]</scope>
    <source>
        <strain evidence="3">HaeL-2018</strain>
    </source>
</reference>
<accession>A0A9J6HDD1</accession>
<dbReference type="Proteomes" id="UP000821853">
    <property type="component" value="Unassembled WGS sequence"/>
</dbReference>
<evidence type="ECO:0000313" key="3">
    <source>
        <dbReference type="EMBL" id="KAH9384880.1"/>
    </source>
</evidence>
<dbReference type="EMBL" id="JABSTR010003383">
    <property type="protein sequence ID" value="KAH9384880.1"/>
    <property type="molecule type" value="Genomic_DNA"/>
</dbReference>
<dbReference type="Pfam" id="PF00135">
    <property type="entry name" value="COesterase"/>
    <property type="match status" value="1"/>
</dbReference>
<name>A0A9J6HDD1_HAELO</name>
<dbReference type="InterPro" id="IPR029058">
    <property type="entry name" value="AB_hydrolase_fold"/>
</dbReference>
<dbReference type="AlphaFoldDB" id="A0A9J6HDD1"/>
<comment type="caution">
    <text evidence="3">The sequence shown here is derived from an EMBL/GenBank/DDBJ whole genome shotgun (WGS) entry which is preliminary data.</text>
</comment>
<evidence type="ECO:0000313" key="4">
    <source>
        <dbReference type="Proteomes" id="UP000821853"/>
    </source>
</evidence>
<dbReference type="VEuPathDB" id="VectorBase:HLOH_056410"/>
<dbReference type="InterPro" id="IPR050309">
    <property type="entry name" value="Type-B_Carboxylest/Lipase"/>
</dbReference>
<dbReference type="OrthoDB" id="19653at2759"/>
<proteinExistence type="predicted"/>
<dbReference type="Gene3D" id="3.40.50.1820">
    <property type="entry name" value="alpha/beta hydrolase"/>
    <property type="match status" value="1"/>
</dbReference>
<dbReference type="SUPFAM" id="SSF53474">
    <property type="entry name" value="alpha/beta-Hydrolases"/>
    <property type="match status" value="1"/>
</dbReference>
<dbReference type="PANTHER" id="PTHR11559">
    <property type="entry name" value="CARBOXYLESTERASE"/>
    <property type="match status" value="1"/>
</dbReference>
<protein>
    <recommendedName>
        <fullName evidence="2">Carboxylesterase type B domain-containing protein</fullName>
    </recommendedName>
</protein>
<evidence type="ECO:0000259" key="2">
    <source>
        <dbReference type="Pfam" id="PF00135"/>
    </source>
</evidence>
<sequence>MILPSSPGELRGMRRGKALMALVSSRLRHQQHPSGTILPIIGAVVLGRRESLVAVVVSLLVIVHPDTAMVSTTSGECVGKKVSVDGVDVYRWLGIPYAESTAGKNRFSKPRRITEKQRTMAQEPRLPCPQLVNGKVVGSEDCLHMNVWAPKGRSGAGSNRTLVLASVSYWFQRGSNNDPDWAELAAKGGDRYCAGERQFLLEVGVSGYAETSRKGKLNKVYLLAREDLAGTVRRLHGKLEPSRNLSTSIHCTGRGRNSIKLRCLRNSTLEVLLREAAKLEFRFAPTLGDLGQFSKGPALEIPEVIAGVDINQKFAVSGTLNQVGTPSKPTFLFRRGTTFNNFTRLFGVHLVETAFMGCSQGTTYLRPPIVSSPTSLSEYKALYYYHYKSVAKNTKF</sequence>
<gene>
    <name evidence="3" type="ORF">HPB48_026910</name>
</gene>
<evidence type="ECO:0000256" key="1">
    <source>
        <dbReference type="ARBA" id="ARBA00023180"/>
    </source>
</evidence>
<dbReference type="InterPro" id="IPR002018">
    <property type="entry name" value="CarbesteraseB"/>
</dbReference>